<accession>A0A126TG90</accession>
<proteinExistence type="inferred from homology"/>
<evidence type="ECO:0000256" key="5">
    <source>
        <dbReference type="ARBA" id="ARBA00022547"/>
    </source>
</evidence>
<gene>
    <name evidence="14" type="primary">ATP8</name>
</gene>
<keyword evidence="10 12" id="KW-0496">Mitochondrion</keyword>
<keyword evidence="8 13" id="KW-1133">Transmembrane helix</keyword>
<keyword evidence="11 13" id="KW-0472">Membrane</keyword>
<dbReference type="Pfam" id="PF00895">
    <property type="entry name" value="ATP-synt_8"/>
    <property type="match status" value="1"/>
</dbReference>
<keyword evidence="6 12" id="KW-0812">Transmembrane</keyword>
<evidence type="ECO:0000313" key="14">
    <source>
        <dbReference type="EMBL" id="AML26641.1"/>
    </source>
</evidence>
<dbReference type="GO" id="GO:0015986">
    <property type="term" value="P:proton motive force-driven ATP synthesis"/>
    <property type="evidence" value="ECO:0007669"/>
    <property type="project" value="InterPro"/>
</dbReference>
<comment type="subcellular location">
    <subcellularLocation>
        <location evidence="1 12">Mitochondrion membrane</location>
        <topology evidence="1 12">Single-pass membrane protein</topology>
    </subcellularLocation>
</comment>
<comment type="subunit">
    <text evidence="3">F-type ATPases have 2 components, CF(1) - the catalytic core - and CF(0) - the membrane proton channel.</text>
</comment>
<evidence type="ECO:0000256" key="2">
    <source>
        <dbReference type="ARBA" id="ARBA00008892"/>
    </source>
</evidence>
<keyword evidence="5 12" id="KW-0138">CF(0)</keyword>
<evidence type="ECO:0000256" key="3">
    <source>
        <dbReference type="ARBA" id="ARBA00011291"/>
    </source>
</evidence>
<dbReference type="GO" id="GO:0045259">
    <property type="term" value="C:proton-transporting ATP synthase complex"/>
    <property type="evidence" value="ECO:0007669"/>
    <property type="project" value="UniProtKB-KW"/>
</dbReference>
<geneLocation type="mitochondrion" evidence="14"/>
<evidence type="ECO:0000256" key="8">
    <source>
        <dbReference type="ARBA" id="ARBA00022989"/>
    </source>
</evidence>
<evidence type="ECO:0000256" key="9">
    <source>
        <dbReference type="ARBA" id="ARBA00023065"/>
    </source>
</evidence>
<evidence type="ECO:0000256" key="11">
    <source>
        <dbReference type="ARBA" id="ARBA00023136"/>
    </source>
</evidence>
<dbReference type="EMBL" id="KT696257">
    <property type="protein sequence ID" value="AML26641.1"/>
    <property type="molecule type" value="Genomic_DNA"/>
</dbReference>
<organism evidence="14">
    <name type="scientific">Ptiliidae sp. BMNH 1274723</name>
    <dbReference type="NCBI Taxonomy" id="1796536"/>
    <lineage>
        <taxon>Eukaryota</taxon>
        <taxon>Metazoa</taxon>
        <taxon>Ecdysozoa</taxon>
        <taxon>Arthropoda</taxon>
        <taxon>Hexapoda</taxon>
        <taxon>Insecta</taxon>
        <taxon>Pterygota</taxon>
        <taxon>Neoptera</taxon>
        <taxon>Endopterygota</taxon>
        <taxon>Coleoptera</taxon>
        <taxon>Polyphaga</taxon>
        <taxon>Staphyliniformia</taxon>
        <taxon>Ptiliidae</taxon>
    </lineage>
</organism>
<dbReference type="InterPro" id="IPR001421">
    <property type="entry name" value="ATP8_metazoa"/>
</dbReference>
<feature type="transmembrane region" description="Helical" evidence="13">
    <location>
        <begin position="6"/>
        <end position="29"/>
    </location>
</feature>
<evidence type="ECO:0000256" key="6">
    <source>
        <dbReference type="ARBA" id="ARBA00022692"/>
    </source>
</evidence>
<dbReference type="AlphaFoldDB" id="A0A126TG90"/>
<keyword evidence="4 12" id="KW-0813">Transport</keyword>
<evidence type="ECO:0000256" key="10">
    <source>
        <dbReference type="ARBA" id="ARBA00023128"/>
    </source>
</evidence>
<dbReference type="GO" id="GO:0015078">
    <property type="term" value="F:proton transmembrane transporter activity"/>
    <property type="evidence" value="ECO:0007669"/>
    <property type="project" value="InterPro"/>
</dbReference>
<evidence type="ECO:0000256" key="4">
    <source>
        <dbReference type="ARBA" id="ARBA00022448"/>
    </source>
</evidence>
<evidence type="ECO:0000256" key="13">
    <source>
        <dbReference type="SAM" id="Phobius"/>
    </source>
</evidence>
<protein>
    <recommendedName>
        <fullName evidence="12">ATP synthase complex subunit 8</fullName>
    </recommendedName>
</protein>
<reference evidence="14" key="1">
    <citation type="submission" date="2015-09" db="EMBL/GenBank/DDBJ databases">
        <title>Capturing the unknown biodiversity of arthropods in tropical forests using metagenomics.</title>
        <authorList>
            <person name="Andujar C."/>
            <person name="Creedy T.J."/>
            <person name="Garner B."/>
            <person name="Canty R."/>
            <person name="Warner H.B."/>
            <person name="Lipecki J."/>
            <person name="Crampton-Platt A."/>
            <person name="Gabrielli M."/>
            <person name="Croydon-Veleslavov I.A."/>
            <person name="Lim J.L."/>
            <person name="Linard B."/>
            <person name="Vogler A."/>
        </authorList>
    </citation>
    <scope>NUCLEOTIDE SEQUENCE</scope>
</reference>
<sequence>MPQMMPLNWMLLMSFFIILFIMINSLNYFNKIYNKSYKFDNNSKTFKIWKW</sequence>
<dbReference type="GO" id="GO:0031966">
    <property type="term" value="C:mitochondrial membrane"/>
    <property type="evidence" value="ECO:0007669"/>
    <property type="project" value="UniProtKB-SubCell"/>
</dbReference>
<keyword evidence="7 12" id="KW-0375">Hydrogen ion transport</keyword>
<evidence type="ECO:0000256" key="7">
    <source>
        <dbReference type="ARBA" id="ARBA00022781"/>
    </source>
</evidence>
<keyword evidence="9 12" id="KW-0406">Ion transport</keyword>
<evidence type="ECO:0000256" key="1">
    <source>
        <dbReference type="ARBA" id="ARBA00004304"/>
    </source>
</evidence>
<comment type="similarity">
    <text evidence="2 12">Belongs to the ATPase protein 8 family.</text>
</comment>
<name>A0A126TG90_9COLE</name>
<evidence type="ECO:0000256" key="12">
    <source>
        <dbReference type="RuleBase" id="RU003661"/>
    </source>
</evidence>